<gene>
    <name evidence="1" type="ORF">BCR44DRAFT_36126</name>
</gene>
<dbReference type="Proteomes" id="UP000193411">
    <property type="component" value="Unassembled WGS sequence"/>
</dbReference>
<sequence>MPLNVFARELLDLCTRTGAKLKPPRLDQCLDAGPLPKDKIDALLNFPMTRQLALRCWGKLIIEKYSAADHMSETALQEGMTWFMNVNQTVGFHDPDDLFGRLCAFSAARKSDLSTINCMARWKNANEQGQQVMEVHHSSRRILWPHLIAQ</sequence>
<evidence type="ECO:0000313" key="2">
    <source>
        <dbReference type="Proteomes" id="UP000193411"/>
    </source>
</evidence>
<comment type="caution">
    <text evidence="1">The sequence shown here is derived from an EMBL/GenBank/DDBJ whole genome shotgun (WGS) entry which is preliminary data.</text>
</comment>
<reference evidence="1 2" key="1">
    <citation type="submission" date="2016-07" db="EMBL/GenBank/DDBJ databases">
        <title>Pervasive Adenine N6-methylation of Active Genes in Fungi.</title>
        <authorList>
            <consortium name="DOE Joint Genome Institute"/>
            <person name="Mondo S.J."/>
            <person name="Dannebaum R.O."/>
            <person name="Kuo R.C."/>
            <person name="Labutti K."/>
            <person name="Haridas S."/>
            <person name="Kuo A."/>
            <person name="Salamov A."/>
            <person name="Ahrendt S.R."/>
            <person name="Lipzen A."/>
            <person name="Sullivan W."/>
            <person name="Andreopoulos W.B."/>
            <person name="Clum A."/>
            <person name="Lindquist E."/>
            <person name="Daum C."/>
            <person name="Ramamoorthy G.K."/>
            <person name="Gryganskyi A."/>
            <person name="Culley D."/>
            <person name="Magnuson J.K."/>
            <person name="James T.Y."/>
            <person name="O'Malley M.A."/>
            <person name="Stajich J.E."/>
            <person name="Spatafora J.W."/>
            <person name="Visel A."/>
            <person name="Grigoriev I.V."/>
        </authorList>
    </citation>
    <scope>NUCLEOTIDE SEQUENCE [LARGE SCALE GENOMIC DNA]</scope>
    <source>
        <strain evidence="1 2">PL171</strain>
    </source>
</reference>
<keyword evidence="2" id="KW-1185">Reference proteome</keyword>
<dbReference type="EMBL" id="MCFL01000005">
    <property type="protein sequence ID" value="ORZ39444.1"/>
    <property type="molecule type" value="Genomic_DNA"/>
</dbReference>
<organism evidence="1 2">
    <name type="scientific">Catenaria anguillulae PL171</name>
    <dbReference type="NCBI Taxonomy" id="765915"/>
    <lineage>
        <taxon>Eukaryota</taxon>
        <taxon>Fungi</taxon>
        <taxon>Fungi incertae sedis</taxon>
        <taxon>Blastocladiomycota</taxon>
        <taxon>Blastocladiomycetes</taxon>
        <taxon>Blastocladiales</taxon>
        <taxon>Catenariaceae</taxon>
        <taxon>Catenaria</taxon>
    </lineage>
</organism>
<protein>
    <submittedName>
        <fullName evidence="1">Uncharacterized protein</fullName>
    </submittedName>
</protein>
<name>A0A1Y2HZP1_9FUNG</name>
<evidence type="ECO:0000313" key="1">
    <source>
        <dbReference type="EMBL" id="ORZ39444.1"/>
    </source>
</evidence>
<dbReference type="AlphaFoldDB" id="A0A1Y2HZP1"/>
<proteinExistence type="predicted"/>
<accession>A0A1Y2HZP1</accession>